<dbReference type="InterPro" id="IPR011499">
    <property type="entry name" value="Lipid_A_biosynth_N"/>
</dbReference>
<feature type="transmembrane region" description="Helical" evidence="1">
    <location>
        <begin position="6"/>
        <end position="24"/>
    </location>
</feature>
<dbReference type="GO" id="GO:0008915">
    <property type="term" value="F:lipid-A-disaccharide synthase activity"/>
    <property type="evidence" value="ECO:0007669"/>
    <property type="project" value="InterPro"/>
</dbReference>
<evidence type="ECO:0000259" key="2">
    <source>
        <dbReference type="SMART" id="SM01259"/>
    </source>
</evidence>
<feature type="domain" description="Lipid A biosynthesis N-terminal" evidence="2">
    <location>
        <begin position="10"/>
        <end position="81"/>
    </location>
</feature>
<keyword evidence="1" id="KW-0812">Transmembrane</keyword>
<name>A0A1M5DNF4_9GAMM</name>
<dbReference type="InterPro" id="IPR014546">
    <property type="entry name" value="UCP028440_lipidA_biosyn"/>
</dbReference>
<dbReference type="GO" id="GO:0009245">
    <property type="term" value="P:lipid A biosynthetic process"/>
    <property type="evidence" value="ECO:0007669"/>
    <property type="project" value="InterPro"/>
</dbReference>
<dbReference type="PIRSF" id="PIRSF028440">
    <property type="entry name" value="UCP_LAB_N"/>
    <property type="match status" value="1"/>
</dbReference>
<keyword evidence="1" id="KW-0472">Membrane</keyword>
<proteinExistence type="predicted"/>
<feature type="transmembrane region" description="Helical" evidence="1">
    <location>
        <begin position="63"/>
        <end position="80"/>
    </location>
</feature>
<dbReference type="Pfam" id="PF07578">
    <property type="entry name" value="LAB_N"/>
    <property type="match status" value="1"/>
</dbReference>
<dbReference type="EMBL" id="FQUJ01000018">
    <property type="protein sequence ID" value="SHF68503.1"/>
    <property type="molecule type" value="Genomic_DNA"/>
</dbReference>
<sequence length="97" mass="10957">MTNEWLWLAIGFLGQALFSARFLVQWLASERAKRSIVPTAFWFLSLGGGATLLAYALYRRDPVFIAGQGAGLFIYARNLMLIRRETRQRAETPDSSS</sequence>
<dbReference type="STRING" id="1121942.SAMN02745148_03292"/>
<dbReference type="OrthoDB" id="9793186at2"/>
<dbReference type="AlphaFoldDB" id="A0A1M5DNF4"/>
<gene>
    <name evidence="3" type="ORF">SAMN02745148_03292</name>
</gene>
<dbReference type="SMART" id="SM01259">
    <property type="entry name" value="LAB_N"/>
    <property type="match status" value="1"/>
</dbReference>
<keyword evidence="1" id="KW-1133">Transmembrane helix</keyword>
<evidence type="ECO:0000256" key="1">
    <source>
        <dbReference type="SAM" id="Phobius"/>
    </source>
</evidence>
<protein>
    <submittedName>
        <fullName evidence="3">Uncharacterized N-terminal domain of lipid-A-disaccharide synthase</fullName>
    </submittedName>
</protein>
<feature type="transmembrane region" description="Helical" evidence="1">
    <location>
        <begin position="36"/>
        <end position="57"/>
    </location>
</feature>
<dbReference type="RefSeq" id="WP_072824839.1">
    <property type="nucleotide sequence ID" value="NZ_FQUJ01000018.1"/>
</dbReference>
<accession>A0A1M5DNF4</accession>
<dbReference type="GO" id="GO:0016020">
    <property type="term" value="C:membrane"/>
    <property type="evidence" value="ECO:0007669"/>
    <property type="project" value="GOC"/>
</dbReference>
<organism evidence="3 4">
    <name type="scientific">Modicisalibacter ilicicola DSM 19980</name>
    <dbReference type="NCBI Taxonomy" id="1121942"/>
    <lineage>
        <taxon>Bacteria</taxon>
        <taxon>Pseudomonadati</taxon>
        <taxon>Pseudomonadota</taxon>
        <taxon>Gammaproteobacteria</taxon>
        <taxon>Oceanospirillales</taxon>
        <taxon>Halomonadaceae</taxon>
        <taxon>Modicisalibacter</taxon>
    </lineage>
</organism>
<reference evidence="3 4" key="1">
    <citation type="submission" date="2016-11" db="EMBL/GenBank/DDBJ databases">
        <authorList>
            <person name="Jaros S."/>
            <person name="Januszkiewicz K."/>
            <person name="Wedrychowicz H."/>
        </authorList>
    </citation>
    <scope>NUCLEOTIDE SEQUENCE [LARGE SCALE GENOMIC DNA]</scope>
    <source>
        <strain evidence="3 4">DSM 19980</strain>
    </source>
</reference>
<keyword evidence="4" id="KW-1185">Reference proteome</keyword>
<evidence type="ECO:0000313" key="4">
    <source>
        <dbReference type="Proteomes" id="UP000184346"/>
    </source>
</evidence>
<dbReference type="Proteomes" id="UP000184346">
    <property type="component" value="Unassembled WGS sequence"/>
</dbReference>
<evidence type="ECO:0000313" key="3">
    <source>
        <dbReference type="EMBL" id="SHF68503.1"/>
    </source>
</evidence>